<dbReference type="InterPro" id="IPR036691">
    <property type="entry name" value="Endo/exonu/phosph_ase_sf"/>
</dbReference>
<dbReference type="AlphaFoldDB" id="A0ABD2XS64"/>
<keyword evidence="3" id="KW-1185">Reference proteome</keyword>
<dbReference type="InterPro" id="IPR005135">
    <property type="entry name" value="Endo/exonuclease/phosphatase"/>
</dbReference>
<evidence type="ECO:0000313" key="3">
    <source>
        <dbReference type="Proteomes" id="UP001627154"/>
    </source>
</evidence>
<dbReference type="Pfam" id="PF14529">
    <property type="entry name" value="Exo_endo_phos_2"/>
    <property type="match status" value="1"/>
</dbReference>
<name>A0ABD2XS64_9HYME</name>
<dbReference type="Gene3D" id="3.60.10.10">
    <property type="entry name" value="Endonuclease/exonuclease/phosphatase"/>
    <property type="match status" value="1"/>
</dbReference>
<feature type="domain" description="Endonuclease/exonuclease/phosphatase" evidence="1">
    <location>
        <begin position="72"/>
        <end position="187"/>
    </location>
</feature>
<evidence type="ECO:0000313" key="2">
    <source>
        <dbReference type="EMBL" id="KAL3407562.1"/>
    </source>
</evidence>
<sequence>MLVSETHFTNKSHFSMPNYMFYHTNHPDETAHGGSAIIIKTQIKHHAAEEYRQEYLQATTVVIDDWTGPLAVSAIYCPPKHAIDHTLFESFFSQLGHRFLSGGDWNAKHPWWGSRLRIPTPRGRQLYEAIKKYNCFTISTGEPTYWPSNPRKSPDLIDFAIARGIHKNKNITARTSLDLSSDHSPVIITIDAPLKTTLRTRTKICWAKFKEIVPEKISCGVSICTVDDLENRIESFNAMLQSAVSAASTTTVLSHCHRKVSNQIEDKIREKRRLRKIWQSTRNAYTKRKLNKAINDLKALLLEEKNNDIASYLQKLTPTEANDYSLWKATKRINRPQNYIAPIRKNSGDWARTDHDKGLAFALHLSSVFKP</sequence>
<organism evidence="2 3">
    <name type="scientific">Trichogramma kaykai</name>
    <dbReference type="NCBI Taxonomy" id="54128"/>
    <lineage>
        <taxon>Eukaryota</taxon>
        <taxon>Metazoa</taxon>
        <taxon>Ecdysozoa</taxon>
        <taxon>Arthropoda</taxon>
        <taxon>Hexapoda</taxon>
        <taxon>Insecta</taxon>
        <taxon>Pterygota</taxon>
        <taxon>Neoptera</taxon>
        <taxon>Endopterygota</taxon>
        <taxon>Hymenoptera</taxon>
        <taxon>Apocrita</taxon>
        <taxon>Proctotrupomorpha</taxon>
        <taxon>Chalcidoidea</taxon>
        <taxon>Trichogrammatidae</taxon>
        <taxon>Trichogramma</taxon>
    </lineage>
</organism>
<dbReference type="Proteomes" id="UP001627154">
    <property type="component" value="Unassembled WGS sequence"/>
</dbReference>
<evidence type="ECO:0000259" key="1">
    <source>
        <dbReference type="Pfam" id="PF14529"/>
    </source>
</evidence>
<dbReference type="PANTHER" id="PTHR33273:SF4">
    <property type="entry name" value="ENDONUCLEASE_EXONUCLEASE_PHOSPHATASE DOMAIN-CONTAINING PROTEIN"/>
    <property type="match status" value="1"/>
</dbReference>
<accession>A0ABD2XS64</accession>
<gene>
    <name evidence="2" type="ORF">TKK_000247</name>
</gene>
<dbReference type="SUPFAM" id="SSF56219">
    <property type="entry name" value="DNase I-like"/>
    <property type="match status" value="1"/>
</dbReference>
<comment type="caution">
    <text evidence="2">The sequence shown here is derived from an EMBL/GenBank/DDBJ whole genome shotgun (WGS) entry which is preliminary data.</text>
</comment>
<reference evidence="2 3" key="1">
    <citation type="journal article" date="2024" name="bioRxiv">
        <title>A reference genome for Trichogramma kaykai: A tiny desert-dwelling parasitoid wasp with competing sex-ratio distorters.</title>
        <authorList>
            <person name="Culotta J."/>
            <person name="Lindsey A.R."/>
        </authorList>
    </citation>
    <scope>NUCLEOTIDE SEQUENCE [LARGE SCALE GENOMIC DNA]</scope>
    <source>
        <strain evidence="2 3">KSX58</strain>
    </source>
</reference>
<dbReference type="PANTHER" id="PTHR33273">
    <property type="entry name" value="DOMAIN-CONTAINING PROTEIN, PUTATIVE-RELATED"/>
    <property type="match status" value="1"/>
</dbReference>
<dbReference type="EMBL" id="JBJJXI010000003">
    <property type="protein sequence ID" value="KAL3407562.1"/>
    <property type="molecule type" value="Genomic_DNA"/>
</dbReference>
<proteinExistence type="predicted"/>
<protein>
    <recommendedName>
        <fullName evidence="1">Endonuclease/exonuclease/phosphatase domain-containing protein</fullName>
    </recommendedName>
</protein>